<dbReference type="OrthoDB" id="7554880at2759"/>
<evidence type="ECO:0008006" key="2">
    <source>
        <dbReference type="Google" id="ProtNLM"/>
    </source>
</evidence>
<comment type="caution">
    <text evidence="1">The sequence shown here is derived from an EMBL/GenBank/DDBJ whole genome shotgun (WGS) entry which is preliminary data.</text>
</comment>
<dbReference type="EMBL" id="QOIP01000002">
    <property type="protein sequence ID" value="RLU25636.1"/>
    <property type="molecule type" value="Genomic_DNA"/>
</dbReference>
<organism evidence="1">
    <name type="scientific">Ooceraea biroi</name>
    <name type="common">Clonal raider ant</name>
    <name type="synonym">Cerapachys biroi</name>
    <dbReference type="NCBI Taxonomy" id="2015173"/>
    <lineage>
        <taxon>Eukaryota</taxon>
        <taxon>Metazoa</taxon>
        <taxon>Ecdysozoa</taxon>
        <taxon>Arthropoda</taxon>
        <taxon>Hexapoda</taxon>
        <taxon>Insecta</taxon>
        <taxon>Pterygota</taxon>
        <taxon>Neoptera</taxon>
        <taxon>Endopterygota</taxon>
        <taxon>Hymenoptera</taxon>
        <taxon>Apocrita</taxon>
        <taxon>Aculeata</taxon>
        <taxon>Formicoidea</taxon>
        <taxon>Formicidae</taxon>
        <taxon>Dorylinae</taxon>
        <taxon>Ooceraea</taxon>
    </lineage>
</organism>
<sequence length="200" mass="22512">MVLMKRQELSGSGRDDVSYKNLLSPQSKAIHRFMSRLYIPRKTVSNYTNPSSTSSSSPSFACESKCRLPSSSSLVKQLSQSILSAPRALTRQSPKDSPIHSFLWNQEVENISEMPASDMKKRKKTDLEEESLIKQSSQAIATACSALPILLNRTTSKVETEEDKDMITVLLYGFKRVPVQQKTKCMIKLLETLESFNKTE</sequence>
<reference evidence="1" key="1">
    <citation type="journal article" date="2018" name="Genome Res.">
        <title>The genomic architecture and molecular evolution of ant odorant receptors.</title>
        <authorList>
            <person name="McKenzie S.K."/>
            <person name="Kronauer D.J.C."/>
        </authorList>
    </citation>
    <scope>NUCLEOTIDE SEQUENCE [LARGE SCALE GENOMIC DNA]</scope>
    <source>
        <strain evidence="1">Clonal line C1</strain>
    </source>
</reference>
<gene>
    <name evidence="1" type="ORF">DMN91_001793</name>
</gene>
<reference evidence="1" key="2">
    <citation type="submission" date="2018-07" db="EMBL/GenBank/DDBJ databases">
        <authorList>
            <person name="Mckenzie S.K."/>
            <person name="Kronauer D.J.C."/>
        </authorList>
    </citation>
    <scope>NUCLEOTIDE SEQUENCE</scope>
    <source>
        <strain evidence="1">Clonal line C1</strain>
    </source>
</reference>
<accession>A0A3L8DZ61</accession>
<dbReference type="Proteomes" id="UP000279307">
    <property type="component" value="Chromosome 2"/>
</dbReference>
<proteinExistence type="predicted"/>
<protein>
    <recommendedName>
        <fullName evidence="2">BESS domain-containing protein</fullName>
    </recommendedName>
</protein>
<evidence type="ECO:0000313" key="1">
    <source>
        <dbReference type="EMBL" id="RLU25636.1"/>
    </source>
</evidence>
<name>A0A3L8DZ61_OOCBI</name>
<dbReference type="AlphaFoldDB" id="A0A3L8DZ61"/>